<evidence type="ECO:0000313" key="2">
    <source>
        <dbReference type="EMBL" id="MBX44731.1"/>
    </source>
</evidence>
<evidence type="ECO:0000256" key="1">
    <source>
        <dbReference type="SAM" id="Phobius"/>
    </source>
</evidence>
<keyword evidence="1" id="KW-0472">Membrane</keyword>
<dbReference type="AlphaFoldDB" id="A0A2P2NQQ8"/>
<keyword evidence="1" id="KW-1133">Transmembrane helix</keyword>
<sequence>MTCMQIYAGDRQSSALSSLFFFYLISSFFL</sequence>
<reference evidence="2" key="1">
    <citation type="submission" date="2018-02" db="EMBL/GenBank/DDBJ databases">
        <title>Rhizophora mucronata_Transcriptome.</title>
        <authorList>
            <person name="Meera S.P."/>
            <person name="Sreeshan A."/>
            <person name="Augustine A."/>
        </authorList>
    </citation>
    <scope>NUCLEOTIDE SEQUENCE</scope>
    <source>
        <tissue evidence="2">Leaf</tissue>
    </source>
</reference>
<accession>A0A2P2NQQ8</accession>
<feature type="transmembrane region" description="Helical" evidence="1">
    <location>
        <begin position="12"/>
        <end position="29"/>
    </location>
</feature>
<proteinExistence type="predicted"/>
<protein>
    <submittedName>
        <fullName evidence="2">Uncharacterized protein</fullName>
    </submittedName>
</protein>
<dbReference type="EMBL" id="GGEC01064247">
    <property type="protein sequence ID" value="MBX44731.1"/>
    <property type="molecule type" value="Transcribed_RNA"/>
</dbReference>
<keyword evidence="1" id="KW-0812">Transmembrane</keyword>
<name>A0A2P2NQQ8_RHIMU</name>
<organism evidence="2">
    <name type="scientific">Rhizophora mucronata</name>
    <name type="common">Asiatic mangrove</name>
    <dbReference type="NCBI Taxonomy" id="61149"/>
    <lineage>
        <taxon>Eukaryota</taxon>
        <taxon>Viridiplantae</taxon>
        <taxon>Streptophyta</taxon>
        <taxon>Embryophyta</taxon>
        <taxon>Tracheophyta</taxon>
        <taxon>Spermatophyta</taxon>
        <taxon>Magnoliopsida</taxon>
        <taxon>eudicotyledons</taxon>
        <taxon>Gunneridae</taxon>
        <taxon>Pentapetalae</taxon>
        <taxon>rosids</taxon>
        <taxon>fabids</taxon>
        <taxon>Malpighiales</taxon>
        <taxon>Rhizophoraceae</taxon>
        <taxon>Rhizophora</taxon>
    </lineage>
</organism>